<proteinExistence type="predicted"/>
<dbReference type="AlphaFoldDB" id="A0A139AL97"/>
<dbReference type="EMBL" id="KQ965746">
    <property type="protein sequence ID" value="KXS17468.1"/>
    <property type="molecule type" value="Genomic_DNA"/>
</dbReference>
<evidence type="ECO:0000256" key="1">
    <source>
        <dbReference type="SAM" id="MobiDB-lite"/>
    </source>
</evidence>
<dbReference type="OrthoDB" id="3928002at2759"/>
<name>A0A139AL97_GONPJ</name>
<feature type="region of interest" description="Disordered" evidence="1">
    <location>
        <begin position="40"/>
        <end position="60"/>
    </location>
</feature>
<gene>
    <name evidence="2" type="ORF">M427DRAFT_110245</name>
</gene>
<dbReference type="PANTHER" id="PTHR38049:SF1">
    <property type="entry name" value="PROTEIN KINASE DOMAIN-CONTAINING PROTEIN"/>
    <property type="match status" value="1"/>
</dbReference>
<dbReference type="PANTHER" id="PTHR38049">
    <property type="entry name" value="RICIN B LECTIN DOMAIN-CONTAINING PROTEIN"/>
    <property type="match status" value="1"/>
</dbReference>
<dbReference type="Proteomes" id="UP000070544">
    <property type="component" value="Unassembled WGS sequence"/>
</dbReference>
<evidence type="ECO:0000313" key="2">
    <source>
        <dbReference type="EMBL" id="KXS17468.1"/>
    </source>
</evidence>
<sequence length="230" mass="25402">MFGIIGMISGAVAVPLSMSAAPISGEAAAVSAVSIAESAVSQGQSKKRNNQTSEREGADQVTDSRLAKFHILAHCEAEGASPNQRLVVLREGNLYLDDMEESRRQFPDGHPFSGFYVDYPFRGEQPPPVGLVSTISVDPPKLNWIYVDGATLEVKYGNKTQTLSDAENIITPWDWTDDESRVTLEGWEGFVALEKTPGSWVLCYDKDEDHLSTRREGRAVMECFLMRQLM</sequence>
<dbReference type="STRING" id="1344416.A0A139AL97"/>
<evidence type="ECO:0000313" key="3">
    <source>
        <dbReference type="Proteomes" id="UP000070544"/>
    </source>
</evidence>
<protein>
    <submittedName>
        <fullName evidence="2">Uncharacterized protein</fullName>
    </submittedName>
</protein>
<organism evidence="2 3">
    <name type="scientific">Gonapodya prolifera (strain JEL478)</name>
    <name type="common">Monoblepharis prolifera</name>
    <dbReference type="NCBI Taxonomy" id="1344416"/>
    <lineage>
        <taxon>Eukaryota</taxon>
        <taxon>Fungi</taxon>
        <taxon>Fungi incertae sedis</taxon>
        <taxon>Chytridiomycota</taxon>
        <taxon>Chytridiomycota incertae sedis</taxon>
        <taxon>Monoblepharidomycetes</taxon>
        <taxon>Monoblepharidales</taxon>
        <taxon>Gonapodyaceae</taxon>
        <taxon>Gonapodya</taxon>
    </lineage>
</organism>
<accession>A0A139AL97</accession>
<keyword evidence="3" id="KW-1185">Reference proteome</keyword>
<reference evidence="2 3" key="1">
    <citation type="journal article" date="2015" name="Genome Biol. Evol.">
        <title>Phylogenomic analyses indicate that early fungi evolved digesting cell walls of algal ancestors of land plants.</title>
        <authorList>
            <person name="Chang Y."/>
            <person name="Wang S."/>
            <person name="Sekimoto S."/>
            <person name="Aerts A.L."/>
            <person name="Choi C."/>
            <person name="Clum A."/>
            <person name="LaButti K.M."/>
            <person name="Lindquist E.A."/>
            <person name="Yee Ngan C."/>
            <person name="Ohm R.A."/>
            <person name="Salamov A.A."/>
            <person name="Grigoriev I.V."/>
            <person name="Spatafora J.W."/>
            <person name="Berbee M.L."/>
        </authorList>
    </citation>
    <scope>NUCLEOTIDE SEQUENCE [LARGE SCALE GENOMIC DNA]</scope>
    <source>
        <strain evidence="2 3">JEL478</strain>
    </source>
</reference>